<comment type="caution">
    <text evidence="4">The sequence shown here is derived from an EMBL/GenBank/DDBJ whole genome shotgun (WGS) entry which is preliminary data.</text>
</comment>
<dbReference type="PANTHER" id="PTHR21015">
    <property type="entry name" value="UDP-N-ACETYLGLUCOSAMINE--N-ACETYLMURAMYL-(PENTAPEPTIDE) PYROPHOSPHORYL-UNDECAPRENOL N-ACETYLGLUCOSAMINE TRANSFERASE 1"/>
    <property type="match status" value="1"/>
</dbReference>
<evidence type="ECO:0000256" key="2">
    <source>
        <dbReference type="ARBA" id="ARBA00022679"/>
    </source>
</evidence>
<evidence type="ECO:0000313" key="5">
    <source>
        <dbReference type="Proteomes" id="UP001597058"/>
    </source>
</evidence>
<keyword evidence="2" id="KW-0808">Transferase</keyword>
<dbReference type="Gene3D" id="3.40.50.2000">
    <property type="entry name" value="Glycogen Phosphorylase B"/>
    <property type="match status" value="2"/>
</dbReference>
<dbReference type="NCBIfam" id="TIGR01426">
    <property type="entry name" value="MGT"/>
    <property type="match status" value="1"/>
</dbReference>
<dbReference type="InterPro" id="IPR006326">
    <property type="entry name" value="UDPGT_MGT-like"/>
</dbReference>
<keyword evidence="5" id="KW-1185">Reference proteome</keyword>
<dbReference type="CDD" id="cd03784">
    <property type="entry name" value="GT1_Gtf-like"/>
    <property type="match status" value="1"/>
</dbReference>
<dbReference type="InterPro" id="IPR002213">
    <property type="entry name" value="UDP_glucos_trans"/>
</dbReference>
<dbReference type="InterPro" id="IPR010610">
    <property type="entry name" value="EryCIII-like_C"/>
</dbReference>
<reference evidence="5" key="1">
    <citation type="journal article" date="2019" name="Int. J. Syst. Evol. Microbiol.">
        <title>The Global Catalogue of Microorganisms (GCM) 10K type strain sequencing project: providing services to taxonomists for standard genome sequencing and annotation.</title>
        <authorList>
            <consortium name="The Broad Institute Genomics Platform"/>
            <consortium name="The Broad Institute Genome Sequencing Center for Infectious Disease"/>
            <person name="Wu L."/>
            <person name="Ma J."/>
        </authorList>
    </citation>
    <scope>NUCLEOTIDE SEQUENCE [LARGE SCALE GENOMIC DNA]</scope>
    <source>
        <strain evidence="5">CGMCC 4.7020</strain>
    </source>
</reference>
<dbReference type="EMBL" id="JBHTMM010000063">
    <property type="protein sequence ID" value="MFD1310927.1"/>
    <property type="molecule type" value="Genomic_DNA"/>
</dbReference>
<organism evidence="4 5">
    <name type="scientific">Streptomyces kaempferi</name>
    <dbReference type="NCBI Taxonomy" id="333725"/>
    <lineage>
        <taxon>Bacteria</taxon>
        <taxon>Bacillati</taxon>
        <taxon>Actinomycetota</taxon>
        <taxon>Actinomycetes</taxon>
        <taxon>Kitasatosporales</taxon>
        <taxon>Streptomycetaceae</taxon>
        <taxon>Streptomyces</taxon>
    </lineage>
</organism>
<comment type="similarity">
    <text evidence="1">Belongs to the UDP-glycosyltransferase family.</text>
</comment>
<sequence>MPHRTDPRPLHCAVLPFADFGHVAPSLGVARALIAAGHRVTYVVDERYAGLVEEAGARAVTYTSARGEFYRAADPAPGQLAAEGYALLVDTIRTVFPAALTALAQDPPDAVLYDFENVAAGRVAARVLDALPVQMFPSHAANETFSLRAQMWDRADPVMAKGAGVLIEFMGEHGIGLDEMSRYGTEWDEHNLVFLPRDFQIEGDTFDDRFAFVGPMVTEAPAGLWSPPADGRRTALVSLGTESGDRGDFFRTCAQAFDPASWHVVMTLGHGADRAQLGPLPAHVEVHEWLPHPAVLPHADVLVCHAGMGSLMEALYFATPVVAIPRAHELGLSAQRLEECGVGRTLSRIDLDAEVHAGTVNGLLADPGTPAALRRMRAAVRDAGGAARAADTLQGWAAQHRRHRTGRPADISGAA</sequence>
<gene>
    <name evidence="4" type="ORF">ACFQ5X_34490</name>
</gene>
<dbReference type="PANTHER" id="PTHR21015:SF22">
    <property type="entry name" value="GLYCOSYLTRANSFERASE"/>
    <property type="match status" value="1"/>
</dbReference>
<evidence type="ECO:0000259" key="3">
    <source>
        <dbReference type="Pfam" id="PF06722"/>
    </source>
</evidence>
<evidence type="ECO:0000256" key="1">
    <source>
        <dbReference type="ARBA" id="ARBA00009995"/>
    </source>
</evidence>
<dbReference type="Proteomes" id="UP001597058">
    <property type="component" value="Unassembled WGS sequence"/>
</dbReference>
<feature type="domain" description="Erythromycin biosynthesis protein CIII-like C-terminal" evidence="3">
    <location>
        <begin position="264"/>
        <end position="378"/>
    </location>
</feature>
<protein>
    <submittedName>
        <fullName evidence="4">Macrolide family glycosyltransferase</fullName>
    </submittedName>
</protein>
<evidence type="ECO:0000313" key="4">
    <source>
        <dbReference type="EMBL" id="MFD1310927.1"/>
    </source>
</evidence>
<dbReference type="SUPFAM" id="SSF53756">
    <property type="entry name" value="UDP-Glycosyltransferase/glycogen phosphorylase"/>
    <property type="match status" value="1"/>
</dbReference>
<dbReference type="RefSeq" id="WP_381329959.1">
    <property type="nucleotide sequence ID" value="NZ_JBHTMM010000063.1"/>
</dbReference>
<accession>A0ABW3XNS5</accession>
<name>A0ABW3XNS5_9ACTN</name>
<dbReference type="Pfam" id="PF06722">
    <property type="entry name" value="EryCIII-like_C"/>
    <property type="match status" value="1"/>
</dbReference>
<proteinExistence type="inferred from homology"/>